<keyword evidence="5 6" id="KW-0472">Membrane</keyword>
<comment type="subcellular location">
    <subcellularLocation>
        <location evidence="1">Membrane</location>
        <topology evidence="1">Multi-pass membrane protein</topology>
    </subcellularLocation>
</comment>
<dbReference type="Pfam" id="PF07947">
    <property type="entry name" value="YhhN"/>
    <property type="match status" value="1"/>
</dbReference>
<proteinExistence type="inferred from homology"/>
<reference evidence="7" key="2">
    <citation type="journal article" date="2021" name="PeerJ">
        <title>Extensive microbial diversity within the chicken gut microbiome revealed by metagenomics and culture.</title>
        <authorList>
            <person name="Gilroy R."/>
            <person name="Ravi A."/>
            <person name="Getino M."/>
            <person name="Pursley I."/>
            <person name="Horton D.L."/>
            <person name="Alikhan N.F."/>
            <person name="Baker D."/>
            <person name="Gharbi K."/>
            <person name="Hall N."/>
            <person name="Watson M."/>
            <person name="Adriaenssens E.M."/>
            <person name="Foster-Nyarko E."/>
            <person name="Jarju S."/>
            <person name="Secka A."/>
            <person name="Antonio M."/>
            <person name="Oren A."/>
            <person name="Chaudhuri R.R."/>
            <person name="La Ragione R."/>
            <person name="Hildebrand F."/>
            <person name="Pallen M.J."/>
        </authorList>
    </citation>
    <scope>NUCLEOTIDE SEQUENCE</scope>
    <source>
        <strain evidence="7">14700</strain>
    </source>
</reference>
<feature type="transmembrane region" description="Helical" evidence="6">
    <location>
        <begin position="40"/>
        <end position="69"/>
    </location>
</feature>
<dbReference type="GO" id="GO:0016787">
    <property type="term" value="F:hydrolase activity"/>
    <property type="evidence" value="ECO:0007669"/>
    <property type="project" value="TreeGrafter"/>
</dbReference>
<dbReference type="EMBL" id="JADIMF010000058">
    <property type="protein sequence ID" value="MBO8468873.1"/>
    <property type="molecule type" value="Genomic_DNA"/>
</dbReference>
<dbReference type="Proteomes" id="UP000810292">
    <property type="component" value="Unassembled WGS sequence"/>
</dbReference>
<organism evidence="7 8">
    <name type="scientific">Candidatus Ornithospirochaeta stercoravium</name>
    <dbReference type="NCBI Taxonomy" id="2840897"/>
    <lineage>
        <taxon>Bacteria</taxon>
        <taxon>Pseudomonadati</taxon>
        <taxon>Spirochaetota</taxon>
        <taxon>Spirochaetia</taxon>
        <taxon>Spirochaetales</taxon>
        <taxon>Spirochaetaceae</taxon>
        <taxon>Spirochaetaceae incertae sedis</taxon>
        <taxon>Candidatus Ornithospirochaeta</taxon>
    </lineage>
</organism>
<evidence type="ECO:0000256" key="1">
    <source>
        <dbReference type="ARBA" id="ARBA00004141"/>
    </source>
</evidence>
<comment type="similarity">
    <text evidence="2">Belongs to the TMEM86 family.</text>
</comment>
<gene>
    <name evidence="7" type="ORF">IAA72_03710</name>
</gene>
<evidence type="ECO:0000256" key="4">
    <source>
        <dbReference type="ARBA" id="ARBA00022989"/>
    </source>
</evidence>
<evidence type="ECO:0008006" key="9">
    <source>
        <dbReference type="Google" id="ProtNLM"/>
    </source>
</evidence>
<protein>
    <recommendedName>
        <fullName evidence="9">Lysoplasmalogenase</fullName>
    </recommendedName>
</protein>
<evidence type="ECO:0000313" key="7">
    <source>
        <dbReference type="EMBL" id="MBO8468873.1"/>
    </source>
</evidence>
<dbReference type="GO" id="GO:0016020">
    <property type="term" value="C:membrane"/>
    <property type="evidence" value="ECO:0007669"/>
    <property type="project" value="UniProtKB-SubCell"/>
</dbReference>
<feature type="transmembrane region" description="Helical" evidence="6">
    <location>
        <begin position="81"/>
        <end position="103"/>
    </location>
</feature>
<dbReference type="PANTHER" id="PTHR31885:SF6">
    <property type="entry name" value="GH04784P"/>
    <property type="match status" value="1"/>
</dbReference>
<feature type="transmembrane region" description="Helical" evidence="6">
    <location>
        <begin position="109"/>
        <end position="127"/>
    </location>
</feature>
<keyword evidence="4 6" id="KW-1133">Transmembrane helix</keyword>
<feature type="transmembrane region" description="Helical" evidence="6">
    <location>
        <begin position="139"/>
        <end position="159"/>
    </location>
</feature>
<evidence type="ECO:0000313" key="8">
    <source>
        <dbReference type="Proteomes" id="UP000810292"/>
    </source>
</evidence>
<name>A0A9D9ND01_9SPIO</name>
<accession>A0A9D9ND01</accession>
<feature type="transmembrane region" description="Helical" evidence="6">
    <location>
        <begin position="199"/>
        <end position="221"/>
    </location>
</feature>
<evidence type="ECO:0000256" key="5">
    <source>
        <dbReference type="ARBA" id="ARBA00023136"/>
    </source>
</evidence>
<evidence type="ECO:0000256" key="6">
    <source>
        <dbReference type="SAM" id="Phobius"/>
    </source>
</evidence>
<evidence type="ECO:0000256" key="3">
    <source>
        <dbReference type="ARBA" id="ARBA00022692"/>
    </source>
</evidence>
<dbReference type="PANTHER" id="PTHR31885">
    <property type="entry name" value="GH04784P"/>
    <property type="match status" value="1"/>
</dbReference>
<evidence type="ECO:0000256" key="2">
    <source>
        <dbReference type="ARBA" id="ARBA00007375"/>
    </source>
</evidence>
<keyword evidence="3 6" id="KW-0812">Transmembrane</keyword>
<sequence length="222" mass="24884">MAAFTLSFVLFLVVSTLDLVSKAGNRRTLEVATKPFIIPTLYLTVFMLARSMGGVLEYSWVLIVGALLYTAGDIFLLWKNTFLFVIGVLSFIIGHVFFITYALIHSFSWLYLAIGGVLFLIPFFTYLKKITANGRPDMFPGFVVYGLSVWALSTGMAASFSPDDILRSVLAIIGVIFFGYSDSRIAYNRTGHKDTEDFIIMWTYIVANIFISISMFMLGFAR</sequence>
<dbReference type="AlphaFoldDB" id="A0A9D9ND01"/>
<comment type="caution">
    <text evidence="7">The sequence shown here is derived from an EMBL/GenBank/DDBJ whole genome shotgun (WGS) entry which is preliminary data.</text>
</comment>
<dbReference type="InterPro" id="IPR012506">
    <property type="entry name" value="TMEM86B-like"/>
</dbReference>
<reference evidence="7" key="1">
    <citation type="submission" date="2020-10" db="EMBL/GenBank/DDBJ databases">
        <authorList>
            <person name="Gilroy R."/>
        </authorList>
    </citation>
    <scope>NUCLEOTIDE SEQUENCE</scope>
    <source>
        <strain evidence="7">14700</strain>
    </source>
</reference>
<feature type="transmembrane region" description="Helical" evidence="6">
    <location>
        <begin position="165"/>
        <end position="187"/>
    </location>
</feature>